<gene>
    <name evidence="1" type="ORF">KOR34_04730</name>
</gene>
<dbReference type="EMBL" id="SIHJ01000001">
    <property type="protein sequence ID" value="TWT35580.1"/>
    <property type="molecule type" value="Genomic_DNA"/>
</dbReference>
<dbReference type="AlphaFoldDB" id="A0A5C5VC51"/>
<protein>
    <submittedName>
        <fullName evidence="1">Uncharacterized protein</fullName>
    </submittedName>
</protein>
<organism evidence="1 2">
    <name type="scientific">Posidoniimonas corsicana</name>
    <dbReference type="NCBI Taxonomy" id="1938618"/>
    <lineage>
        <taxon>Bacteria</taxon>
        <taxon>Pseudomonadati</taxon>
        <taxon>Planctomycetota</taxon>
        <taxon>Planctomycetia</taxon>
        <taxon>Pirellulales</taxon>
        <taxon>Lacipirellulaceae</taxon>
        <taxon>Posidoniimonas</taxon>
    </lineage>
</organism>
<reference evidence="1 2" key="1">
    <citation type="submission" date="2019-02" db="EMBL/GenBank/DDBJ databases">
        <title>Deep-cultivation of Planctomycetes and their phenomic and genomic characterization uncovers novel biology.</title>
        <authorList>
            <person name="Wiegand S."/>
            <person name="Jogler M."/>
            <person name="Boedeker C."/>
            <person name="Pinto D."/>
            <person name="Vollmers J."/>
            <person name="Rivas-Marin E."/>
            <person name="Kohn T."/>
            <person name="Peeters S.H."/>
            <person name="Heuer A."/>
            <person name="Rast P."/>
            <person name="Oberbeckmann S."/>
            <person name="Bunk B."/>
            <person name="Jeske O."/>
            <person name="Meyerdierks A."/>
            <person name="Storesund J.E."/>
            <person name="Kallscheuer N."/>
            <person name="Luecker S."/>
            <person name="Lage O.M."/>
            <person name="Pohl T."/>
            <person name="Merkel B.J."/>
            <person name="Hornburger P."/>
            <person name="Mueller R.-W."/>
            <person name="Bruemmer F."/>
            <person name="Labrenz M."/>
            <person name="Spormann A.M."/>
            <person name="Op Den Camp H."/>
            <person name="Overmann J."/>
            <person name="Amann R."/>
            <person name="Jetten M.S.M."/>
            <person name="Mascher T."/>
            <person name="Medema M.H."/>
            <person name="Devos D.P."/>
            <person name="Kaster A.-K."/>
            <person name="Ovreas L."/>
            <person name="Rohde M."/>
            <person name="Galperin M.Y."/>
            <person name="Jogler C."/>
        </authorList>
    </citation>
    <scope>NUCLEOTIDE SEQUENCE [LARGE SCALE GENOMIC DNA]</scope>
    <source>
        <strain evidence="1 2">KOR34</strain>
    </source>
</reference>
<sequence>MVEGWKDEWFMEQERAYRLRQLEARRARARLLGYHPSLGDPPNWVLDMSRAEVKTLMLIIELQAI</sequence>
<name>A0A5C5VC51_9BACT</name>
<accession>A0A5C5VC51</accession>
<proteinExistence type="predicted"/>
<evidence type="ECO:0000313" key="2">
    <source>
        <dbReference type="Proteomes" id="UP000316714"/>
    </source>
</evidence>
<evidence type="ECO:0000313" key="1">
    <source>
        <dbReference type="EMBL" id="TWT35580.1"/>
    </source>
</evidence>
<dbReference type="Proteomes" id="UP000316714">
    <property type="component" value="Unassembled WGS sequence"/>
</dbReference>
<comment type="caution">
    <text evidence="1">The sequence shown here is derived from an EMBL/GenBank/DDBJ whole genome shotgun (WGS) entry which is preliminary data.</text>
</comment>
<keyword evidence="2" id="KW-1185">Reference proteome</keyword>